<dbReference type="PANTHER" id="PTHR12224:SF0">
    <property type="entry name" value="BETA-1,4-MANNOSYL-GLYCOPROTEIN 4-BETA-N-ACETYLGLUCOSAMINYLTRANSFERASE"/>
    <property type="match status" value="1"/>
</dbReference>
<dbReference type="InterPro" id="IPR006813">
    <property type="entry name" value="Glyco_trans_17"/>
</dbReference>
<dbReference type="EMBL" id="JACGCM010001798">
    <property type="protein sequence ID" value="KAF6149323.1"/>
    <property type="molecule type" value="Genomic_DNA"/>
</dbReference>
<dbReference type="GO" id="GO:0016020">
    <property type="term" value="C:membrane"/>
    <property type="evidence" value="ECO:0007669"/>
    <property type="project" value="InterPro"/>
</dbReference>
<gene>
    <name evidence="1" type="ORF">GIB67_026179</name>
</gene>
<name>A0A7J7M360_9MAGN</name>
<protein>
    <submittedName>
        <fullName evidence="1">Uncharacterized protein</fullName>
    </submittedName>
</protein>
<dbReference type="PANTHER" id="PTHR12224">
    <property type="entry name" value="BETA-1,4-MANNOSYL-GLYCOPROTEIN BETA-1,4-N-ACETYLGLUCOSAMINYL-TRANSFERASE"/>
    <property type="match status" value="1"/>
</dbReference>
<accession>A0A7J7M360</accession>
<dbReference type="Proteomes" id="UP000541444">
    <property type="component" value="Unassembled WGS sequence"/>
</dbReference>
<evidence type="ECO:0000313" key="2">
    <source>
        <dbReference type="Proteomes" id="UP000541444"/>
    </source>
</evidence>
<dbReference type="GO" id="GO:0006044">
    <property type="term" value="P:N-acetylglucosamine metabolic process"/>
    <property type="evidence" value="ECO:0007669"/>
    <property type="project" value="TreeGrafter"/>
</dbReference>
<keyword evidence="2" id="KW-1185">Reference proteome</keyword>
<comment type="caution">
    <text evidence="1">The sequence shown here is derived from an EMBL/GenBank/DDBJ whole genome shotgun (WGS) entry which is preliminary data.</text>
</comment>
<evidence type="ECO:0000313" key="1">
    <source>
        <dbReference type="EMBL" id="KAF6149323.1"/>
    </source>
</evidence>
<sequence>MRSHTINHENVSMEILCRLHGWGTRESPRRVFDAVLFSNEVDILTILWNELYSYITQFVLLESNSTLTGLLKHLIFAGHRDQFKFIDPRFTYGTIGGRFKKGENPFAKEAYQRVALDQLLKIVVYDKSWRASVHRYQTGKTRYAHFWQTDDILSDAGWHCSFCLLLISEFVFKMKAYIHFDKVRFSYYLNPKRVQDIICKGSDLFDMLPEEFIFKDIIGKLGSIPHSFLAVHLPPFILNNAENYKFSCLGTAKGKVGNSVRQFLNFI</sequence>
<dbReference type="AlphaFoldDB" id="A0A7J7M360"/>
<dbReference type="Pfam" id="PF04724">
    <property type="entry name" value="Glyco_transf_17"/>
    <property type="match status" value="2"/>
</dbReference>
<dbReference type="GO" id="GO:0003830">
    <property type="term" value="F:beta-1,4-mannosylglycoprotein 4-beta-N-acetylglucosaminyltransferase activity"/>
    <property type="evidence" value="ECO:0007669"/>
    <property type="project" value="InterPro"/>
</dbReference>
<organism evidence="1 2">
    <name type="scientific">Kingdonia uniflora</name>
    <dbReference type="NCBI Taxonomy" id="39325"/>
    <lineage>
        <taxon>Eukaryota</taxon>
        <taxon>Viridiplantae</taxon>
        <taxon>Streptophyta</taxon>
        <taxon>Embryophyta</taxon>
        <taxon>Tracheophyta</taxon>
        <taxon>Spermatophyta</taxon>
        <taxon>Magnoliopsida</taxon>
        <taxon>Ranunculales</taxon>
        <taxon>Circaeasteraceae</taxon>
        <taxon>Kingdonia</taxon>
    </lineage>
</organism>
<dbReference type="OrthoDB" id="6474464at2759"/>
<reference evidence="1 2" key="1">
    <citation type="journal article" date="2020" name="IScience">
        <title>Genome Sequencing of the Endangered Kingdonia uniflora (Circaeasteraceae, Ranunculales) Reveals Potential Mechanisms of Evolutionary Specialization.</title>
        <authorList>
            <person name="Sun Y."/>
            <person name="Deng T."/>
            <person name="Zhang A."/>
            <person name="Moore M.J."/>
            <person name="Landis J.B."/>
            <person name="Lin N."/>
            <person name="Zhang H."/>
            <person name="Zhang X."/>
            <person name="Huang J."/>
            <person name="Zhang X."/>
            <person name="Sun H."/>
            <person name="Wang H."/>
        </authorList>
    </citation>
    <scope>NUCLEOTIDE SEQUENCE [LARGE SCALE GENOMIC DNA]</scope>
    <source>
        <strain evidence="1">TB1705</strain>
        <tissue evidence="1">Leaf</tissue>
    </source>
</reference>
<proteinExistence type="predicted"/>